<dbReference type="Pfam" id="PF04954">
    <property type="entry name" value="SIP"/>
    <property type="match status" value="1"/>
</dbReference>
<dbReference type="InterPro" id="IPR019595">
    <property type="entry name" value="DUF2470"/>
</dbReference>
<dbReference type="EMBL" id="VTDN01000008">
    <property type="protein sequence ID" value="MEB5477508.1"/>
    <property type="molecule type" value="Genomic_DNA"/>
</dbReference>
<dbReference type="Pfam" id="PF10615">
    <property type="entry name" value="DUF2470"/>
    <property type="match status" value="1"/>
</dbReference>
<organism evidence="3 4">
    <name type="scientific">Acinetobacter pollinis</name>
    <dbReference type="NCBI Taxonomy" id="2605270"/>
    <lineage>
        <taxon>Bacteria</taxon>
        <taxon>Pseudomonadati</taxon>
        <taxon>Pseudomonadota</taxon>
        <taxon>Gammaproteobacteria</taxon>
        <taxon>Moraxellales</taxon>
        <taxon>Moraxellaceae</taxon>
        <taxon>Acinetobacter</taxon>
    </lineage>
</organism>
<dbReference type="PANTHER" id="PTHR30157:SF0">
    <property type="entry name" value="NADPH-DEPENDENT FERRIC-CHELATE REDUCTASE"/>
    <property type="match status" value="1"/>
</dbReference>
<feature type="domain" description="SIP-like Rossmann fold" evidence="1">
    <location>
        <begin position="256"/>
        <end position="369"/>
    </location>
</feature>
<dbReference type="PANTHER" id="PTHR30157">
    <property type="entry name" value="FERRIC REDUCTASE, NADPH-DEPENDENT"/>
    <property type="match status" value="1"/>
</dbReference>
<protein>
    <submittedName>
        <fullName evidence="3">SIP domain-containing protein</fullName>
    </submittedName>
</protein>
<comment type="caution">
    <text evidence="3">The sequence shown here is derived from an EMBL/GenBank/DDBJ whole genome shotgun (WGS) entry which is preliminary data.</text>
</comment>
<dbReference type="CDD" id="cd06193">
    <property type="entry name" value="siderophore_interacting"/>
    <property type="match status" value="1"/>
</dbReference>
<evidence type="ECO:0000313" key="4">
    <source>
        <dbReference type="Proteomes" id="UP001339883"/>
    </source>
</evidence>
<dbReference type="Gene3D" id="3.40.50.80">
    <property type="entry name" value="Nucleotide-binding domain of ferredoxin-NADP reductase (FNR) module"/>
    <property type="match status" value="1"/>
</dbReference>
<dbReference type="Gene3D" id="3.20.180.10">
    <property type="entry name" value="PNP-oxidase-like"/>
    <property type="match status" value="1"/>
</dbReference>
<dbReference type="InterPro" id="IPR039374">
    <property type="entry name" value="SIP_fam"/>
</dbReference>
<accession>A0ABU6DUJ6</accession>
<dbReference type="Proteomes" id="UP001339883">
    <property type="component" value="Unassembled WGS sequence"/>
</dbReference>
<reference evidence="3 4" key="1">
    <citation type="submission" date="2019-08" db="EMBL/GenBank/DDBJ databases">
        <title>Five species of Acinetobacter isolated from floral nectar and animal pollinators.</title>
        <authorList>
            <person name="Hendry T.A."/>
        </authorList>
    </citation>
    <scope>NUCLEOTIDE SEQUENCE [LARGE SCALE GENOMIC DNA]</scope>
    <source>
        <strain evidence="3 4">MD18.27</strain>
    </source>
</reference>
<gene>
    <name evidence="3" type="ORF">I2F25_10690</name>
</gene>
<dbReference type="InterPro" id="IPR007037">
    <property type="entry name" value="SIP_rossman_dom"/>
</dbReference>
<dbReference type="Gene3D" id="2.40.30.10">
    <property type="entry name" value="Translation factors"/>
    <property type="match status" value="1"/>
</dbReference>
<name>A0ABU6DUJ6_9GAMM</name>
<keyword evidence="4" id="KW-1185">Reference proteome</keyword>
<evidence type="ECO:0000259" key="1">
    <source>
        <dbReference type="Pfam" id="PF04954"/>
    </source>
</evidence>
<evidence type="ECO:0000313" key="3">
    <source>
        <dbReference type="EMBL" id="MEB5477508.1"/>
    </source>
</evidence>
<feature type="domain" description="DUF2470" evidence="2">
    <location>
        <begin position="15"/>
        <end position="74"/>
    </location>
</feature>
<dbReference type="InterPro" id="IPR037119">
    <property type="entry name" value="Haem_oxidase_HugZ-like_sf"/>
</dbReference>
<proteinExistence type="predicted"/>
<evidence type="ECO:0000259" key="2">
    <source>
        <dbReference type="Pfam" id="PF10615"/>
    </source>
</evidence>
<dbReference type="InterPro" id="IPR039261">
    <property type="entry name" value="FNR_nucleotide-bd"/>
</dbReference>
<sequence>MKKYTPIQEKDRKLDIVDHVNQDHTKELRMIAQSYGKNMHIDHAYIVDIFEEGILLKVHDSELKKYAELFVAFELNGDLEEQILYLAYNSFVKQKIEFSNNTKQYFEVTQKSQITKNITRLTIKSQLPLPHDYAGYAYGLVLKVLEKSQPLKVKSSNKSGLIKNIFDRGFLWVMKHLSSQKRQKLLETMNKDVRLYTLRKSFSQSDDTVLNYGYIDIFTHGNSAGSEWVKQLDSGSMISSRTETDDKHTHLHDGRAVLIADETAYPALAGILEFWKNEYPPTVILLCADEADLDYFNNFLFPRNTVLKHVHGDVIYQAQQVIQVLEEVEHIENVWGALENNAAKRVRHYLRNQRQLLGKNNHIKGYWRLQ</sequence>